<name>A0A368GCF2_ANCCA</name>
<organism evidence="1 2">
    <name type="scientific">Ancylostoma caninum</name>
    <name type="common">Dog hookworm</name>
    <dbReference type="NCBI Taxonomy" id="29170"/>
    <lineage>
        <taxon>Eukaryota</taxon>
        <taxon>Metazoa</taxon>
        <taxon>Ecdysozoa</taxon>
        <taxon>Nematoda</taxon>
        <taxon>Chromadorea</taxon>
        <taxon>Rhabditida</taxon>
        <taxon>Rhabditina</taxon>
        <taxon>Rhabditomorpha</taxon>
        <taxon>Strongyloidea</taxon>
        <taxon>Ancylostomatidae</taxon>
        <taxon>Ancylostomatinae</taxon>
        <taxon>Ancylostoma</taxon>
    </lineage>
</organism>
<proteinExistence type="predicted"/>
<evidence type="ECO:0000313" key="1">
    <source>
        <dbReference type="EMBL" id="RCN40700.1"/>
    </source>
</evidence>
<reference evidence="1 2" key="1">
    <citation type="submission" date="2014-10" db="EMBL/GenBank/DDBJ databases">
        <title>Draft genome of the hookworm Ancylostoma caninum.</title>
        <authorList>
            <person name="Mitreva M."/>
        </authorList>
    </citation>
    <scope>NUCLEOTIDE SEQUENCE [LARGE SCALE GENOMIC DNA]</scope>
    <source>
        <strain evidence="1 2">Baltimore</strain>
    </source>
</reference>
<sequence>MNSSCFRTTSNFCCNLSILRLPILIFPSPLLSRRLILLSNQTYRMQRSSSSVRGSWISLKTCPMILIFCKNIKKRT</sequence>
<dbReference type="AlphaFoldDB" id="A0A368GCF2"/>
<dbReference type="EMBL" id="JOJR01000272">
    <property type="protein sequence ID" value="RCN40700.1"/>
    <property type="molecule type" value="Genomic_DNA"/>
</dbReference>
<evidence type="ECO:0000313" key="2">
    <source>
        <dbReference type="Proteomes" id="UP000252519"/>
    </source>
</evidence>
<dbReference type="Proteomes" id="UP000252519">
    <property type="component" value="Unassembled WGS sequence"/>
</dbReference>
<accession>A0A368GCF2</accession>
<comment type="caution">
    <text evidence="1">The sequence shown here is derived from an EMBL/GenBank/DDBJ whole genome shotgun (WGS) entry which is preliminary data.</text>
</comment>
<gene>
    <name evidence="1" type="ORF">ANCCAN_13343</name>
</gene>
<keyword evidence="2" id="KW-1185">Reference proteome</keyword>
<protein>
    <submittedName>
        <fullName evidence="1">Uncharacterized protein</fullName>
    </submittedName>
</protein>